<feature type="domain" description="D-isomer specific 2-hydroxyacid dehydrogenase NAD-binding" evidence="3">
    <location>
        <begin position="150"/>
        <end position="322"/>
    </location>
</feature>
<evidence type="ECO:0000313" key="5">
    <source>
        <dbReference type="EMBL" id="CAB4835359.1"/>
    </source>
</evidence>
<dbReference type="SUPFAM" id="SSF52283">
    <property type="entry name" value="Formate/glycerate dehydrogenase catalytic domain-like"/>
    <property type="match status" value="1"/>
</dbReference>
<dbReference type="EMBL" id="CAEZYR010000080">
    <property type="protein sequence ID" value="CAB4755153.1"/>
    <property type="molecule type" value="Genomic_DNA"/>
</dbReference>
<dbReference type="SUPFAM" id="SSF51735">
    <property type="entry name" value="NAD(P)-binding Rossmann-fold domains"/>
    <property type="match status" value="1"/>
</dbReference>
<dbReference type="PANTHER" id="PTHR43333">
    <property type="entry name" value="2-HACID_DH_C DOMAIN-CONTAINING PROTEIN"/>
    <property type="match status" value="1"/>
</dbReference>
<dbReference type="GO" id="GO:0016491">
    <property type="term" value="F:oxidoreductase activity"/>
    <property type="evidence" value="ECO:0007669"/>
    <property type="project" value="UniProtKB-KW"/>
</dbReference>
<gene>
    <name evidence="4" type="ORF">UFOPK2754_02047</name>
    <name evidence="5" type="ORF">UFOPK3139_02427</name>
    <name evidence="6" type="ORF">UFOPK3543_02569</name>
    <name evidence="7" type="ORF">UFOPK3967_02596</name>
</gene>
<evidence type="ECO:0000313" key="4">
    <source>
        <dbReference type="EMBL" id="CAB4755153.1"/>
    </source>
</evidence>
<dbReference type="PANTHER" id="PTHR43333:SF1">
    <property type="entry name" value="D-ISOMER SPECIFIC 2-HYDROXYACID DEHYDROGENASE NAD-BINDING DOMAIN-CONTAINING PROTEIN"/>
    <property type="match status" value="1"/>
</dbReference>
<dbReference type="Pfam" id="PF02826">
    <property type="entry name" value="2-Hacid_dh_C"/>
    <property type="match status" value="1"/>
</dbReference>
<protein>
    <submittedName>
        <fullName evidence="4">Unannotated protein</fullName>
    </submittedName>
</protein>
<evidence type="ECO:0000256" key="1">
    <source>
        <dbReference type="ARBA" id="ARBA00023002"/>
    </source>
</evidence>
<dbReference type="CDD" id="cd05300">
    <property type="entry name" value="2-Hacid_dh_1"/>
    <property type="match status" value="1"/>
</dbReference>
<sequence>MAVRPVPETGPLVLGILYPTVWFGDAAALAEEIAAIEALDPRLEVRAVTYDEPHDLRTLRGRAGGAEVSRDLAPALTDEQREMFTAVHAVVGLDLPFDVGTIAPNLTWVQGVGAGSAQLQSAGLVDVGIRLTTSAGSNAVAIAEFVVGRVLQERKRFREMDEHQKRHQWADLYGTELAGATIGLIGLGAINAAVAARLAAFGVTVLASRRSARPGDTAPNIAELYPTDRLHEMFARCDTVISAVPETPETIGMIDATAIAAMRPGAFFVNVGRGTLLDEVALIEALRSGHLRAAALDVASEEPLPADNPLWDAPNLYLSYHCSSSPAALFVNLHRLWRDNITRWLAGDELRNEVDLRRGY</sequence>
<dbReference type="GO" id="GO:0051287">
    <property type="term" value="F:NAD binding"/>
    <property type="evidence" value="ECO:0007669"/>
    <property type="project" value="InterPro"/>
</dbReference>
<dbReference type="InterPro" id="IPR036291">
    <property type="entry name" value="NAD(P)-bd_dom_sf"/>
</dbReference>
<accession>A0A6J6U952</accession>
<proteinExistence type="predicted"/>
<dbReference type="EMBL" id="CAFABA010000123">
    <property type="protein sequence ID" value="CAB4835359.1"/>
    <property type="molecule type" value="Genomic_DNA"/>
</dbReference>
<keyword evidence="2" id="KW-0520">NAD</keyword>
<dbReference type="InterPro" id="IPR006140">
    <property type="entry name" value="D-isomer_DH_NAD-bd"/>
</dbReference>
<dbReference type="InterPro" id="IPR029753">
    <property type="entry name" value="D-isomer_DH_CS"/>
</dbReference>
<dbReference type="PROSITE" id="PS00671">
    <property type="entry name" value="D_2_HYDROXYACID_DH_3"/>
    <property type="match status" value="1"/>
</dbReference>
<evidence type="ECO:0000259" key="3">
    <source>
        <dbReference type="Pfam" id="PF02826"/>
    </source>
</evidence>
<dbReference type="EMBL" id="CAFBMH010000132">
    <property type="protein sequence ID" value="CAB4929426.1"/>
    <property type="molecule type" value="Genomic_DNA"/>
</dbReference>
<keyword evidence="1" id="KW-0560">Oxidoreductase</keyword>
<evidence type="ECO:0000313" key="7">
    <source>
        <dbReference type="EMBL" id="CAB5018073.1"/>
    </source>
</evidence>
<dbReference type="AlphaFoldDB" id="A0A6J6U952"/>
<dbReference type="EMBL" id="CAFBOS010000210">
    <property type="protein sequence ID" value="CAB5018073.1"/>
    <property type="molecule type" value="Genomic_DNA"/>
</dbReference>
<evidence type="ECO:0000256" key="2">
    <source>
        <dbReference type="ARBA" id="ARBA00023027"/>
    </source>
</evidence>
<dbReference type="Gene3D" id="3.40.50.720">
    <property type="entry name" value="NAD(P)-binding Rossmann-like Domain"/>
    <property type="match status" value="2"/>
</dbReference>
<evidence type="ECO:0000313" key="6">
    <source>
        <dbReference type="EMBL" id="CAB4929426.1"/>
    </source>
</evidence>
<name>A0A6J6U952_9ZZZZ</name>
<reference evidence="4" key="1">
    <citation type="submission" date="2020-05" db="EMBL/GenBank/DDBJ databases">
        <authorList>
            <person name="Chiriac C."/>
            <person name="Salcher M."/>
            <person name="Ghai R."/>
            <person name="Kavagutti S V."/>
        </authorList>
    </citation>
    <scope>NUCLEOTIDE SEQUENCE</scope>
</reference>
<organism evidence="4">
    <name type="scientific">freshwater metagenome</name>
    <dbReference type="NCBI Taxonomy" id="449393"/>
    <lineage>
        <taxon>unclassified sequences</taxon>
        <taxon>metagenomes</taxon>
        <taxon>ecological metagenomes</taxon>
    </lineage>
</organism>